<protein>
    <submittedName>
        <fullName evidence="6">Uncharacterized protein</fullName>
    </submittedName>
</protein>
<reference evidence="6" key="1">
    <citation type="submission" date="2021-06" db="EMBL/GenBank/DDBJ databases">
        <title>Parelaphostrongylus tenuis whole genome reference sequence.</title>
        <authorList>
            <person name="Garwood T.J."/>
            <person name="Larsen P.A."/>
            <person name="Fountain-Jones N.M."/>
            <person name="Garbe J.R."/>
            <person name="Macchietto M.G."/>
            <person name="Kania S.A."/>
            <person name="Gerhold R.W."/>
            <person name="Richards J.E."/>
            <person name="Wolf T.M."/>
        </authorList>
    </citation>
    <scope>NUCLEOTIDE SEQUENCE</scope>
    <source>
        <strain evidence="6">MNPRO001-30</strain>
        <tissue evidence="6">Meninges</tissue>
    </source>
</reference>
<evidence type="ECO:0000256" key="4">
    <source>
        <dbReference type="ARBA" id="ARBA00022840"/>
    </source>
</evidence>
<dbReference type="Proteomes" id="UP001196413">
    <property type="component" value="Unassembled WGS sequence"/>
</dbReference>
<keyword evidence="2" id="KW-0378">Hydrolase</keyword>
<dbReference type="GO" id="GO:0005524">
    <property type="term" value="F:ATP binding"/>
    <property type="evidence" value="ECO:0007669"/>
    <property type="project" value="UniProtKB-KW"/>
</dbReference>
<dbReference type="PANTHER" id="PTHR14025">
    <property type="entry name" value="FANCONI ANEMIA GROUP M FANCM FAMILY MEMBER"/>
    <property type="match status" value="1"/>
</dbReference>
<keyword evidence="1" id="KW-0547">Nucleotide-binding</keyword>
<gene>
    <name evidence="6" type="ORF">KIN20_008955</name>
</gene>
<accession>A0AAD5QKW4</accession>
<keyword evidence="7" id="KW-1185">Reference proteome</keyword>
<proteinExistence type="predicted"/>
<dbReference type="PANTHER" id="PTHR14025:SF20">
    <property type="entry name" value="FANCONI ANEMIA GROUP M PROTEIN"/>
    <property type="match status" value="1"/>
</dbReference>
<dbReference type="GO" id="GO:0009378">
    <property type="term" value="F:four-way junction helicase activity"/>
    <property type="evidence" value="ECO:0007669"/>
    <property type="project" value="TreeGrafter"/>
</dbReference>
<feature type="compositionally biased region" description="Basic and acidic residues" evidence="5">
    <location>
        <begin position="1"/>
        <end position="11"/>
    </location>
</feature>
<dbReference type="GO" id="GO:0000400">
    <property type="term" value="F:four-way junction DNA binding"/>
    <property type="evidence" value="ECO:0007669"/>
    <property type="project" value="TreeGrafter"/>
</dbReference>
<keyword evidence="4" id="KW-0067">ATP-binding</keyword>
<comment type="caution">
    <text evidence="6">The sequence shown here is derived from an EMBL/GenBank/DDBJ whole genome shotgun (WGS) entry which is preliminary data.</text>
</comment>
<feature type="region of interest" description="Disordered" evidence="5">
    <location>
        <begin position="149"/>
        <end position="182"/>
    </location>
</feature>
<feature type="compositionally biased region" description="Low complexity" evidence="5">
    <location>
        <begin position="149"/>
        <end position="162"/>
    </location>
</feature>
<name>A0AAD5QKW4_PARTN</name>
<evidence type="ECO:0000313" key="7">
    <source>
        <dbReference type="Proteomes" id="UP001196413"/>
    </source>
</evidence>
<dbReference type="GO" id="GO:0043138">
    <property type="term" value="F:3'-5' DNA helicase activity"/>
    <property type="evidence" value="ECO:0007669"/>
    <property type="project" value="TreeGrafter"/>
</dbReference>
<evidence type="ECO:0000256" key="5">
    <source>
        <dbReference type="SAM" id="MobiDB-lite"/>
    </source>
</evidence>
<dbReference type="GO" id="GO:0036297">
    <property type="term" value="P:interstrand cross-link repair"/>
    <property type="evidence" value="ECO:0007669"/>
    <property type="project" value="TreeGrafter"/>
</dbReference>
<sequence length="675" mass="75301">MLGVRDAEGRGSKPSSVAALGVRDAEERPPSWLGGVPGCRTAKYSAGLNAPAGPPKLRRSSTFSPERPVKSNRYQINMKRTPKSKMASLHHFWTTARPQENAGIDASRRDEVITLSDSPLEHVNATPLSVSESPLPPSRSVPTWAPLVRRSTTSHPSTSSSRALPAPLRHLSPASETELEKAGYDPLEGSTIRYPANEHCRQYEVDIVKFCTAENSAICLPLGLSAHHICAVVIMNFLRWFPTMSCDFSVVVVSRAARVFEECCKAIGIPVEEALKKLVEIWLAVSRDAHVDRWFDLTSRAHQAFHLSVLVSIVDTFYTFKKTPSHLLGRLIVSTPQALEKIVESDSSLVGDIRCVVICLGALENSRSTRDKKIVGILTMKGVLFRVILVTPSVSSTSLKLGPLRKRQQIITSLIISQWIEPSVLDLLFRRSVVPLGISVEYYKITDGTSELRSFIEKWIEAVAVHFEKLHTLIPLPSTKPEQLFTFEWSTIISKARLRTDEVAQMATRCMLLSEATRSLVIHGPRVFYLYCVDLFRKANTDPNADNIALMILSDPVLSAVYEKIQAKYSYNSDCPFDISFNSQSFTSHPKFSRLRRVIDKCSFPVRCLILCENEYVSRTICEALGTPILHKAIRRVVSSLAPAAYRDRHLTSTECSQFLDRSVGSFLMLIKHIV</sequence>
<feature type="region of interest" description="Disordered" evidence="5">
    <location>
        <begin position="1"/>
        <end position="68"/>
    </location>
</feature>
<evidence type="ECO:0000256" key="1">
    <source>
        <dbReference type="ARBA" id="ARBA00022741"/>
    </source>
</evidence>
<evidence type="ECO:0000313" key="6">
    <source>
        <dbReference type="EMBL" id="KAJ1352570.1"/>
    </source>
</evidence>
<keyword evidence="3" id="KW-0347">Helicase</keyword>
<dbReference type="EMBL" id="JAHQIW010001453">
    <property type="protein sequence ID" value="KAJ1352570.1"/>
    <property type="molecule type" value="Genomic_DNA"/>
</dbReference>
<organism evidence="6 7">
    <name type="scientific">Parelaphostrongylus tenuis</name>
    <name type="common">Meningeal worm</name>
    <dbReference type="NCBI Taxonomy" id="148309"/>
    <lineage>
        <taxon>Eukaryota</taxon>
        <taxon>Metazoa</taxon>
        <taxon>Ecdysozoa</taxon>
        <taxon>Nematoda</taxon>
        <taxon>Chromadorea</taxon>
        <taxon>Rhabditida</taxon>
        <taxon>Rhabditina</taxon>
        <taxon>Rhabditomorpha</taxon>
        <taxon>Strongyloidea</taxon>
        <taxon>Metastrongylidae</taxon>
        <taxon>Parelaphostrongylus</taxon>
    </lineage>
</organism>
<dbReference type="GO" id="GO:0045003">
    <property type="term" value="P:double-strand break repair via synthesis-dependent strand annealing"/>
    <property type="evidence" value="ECO:0007669"/>
    <property type="project" value="TreeGrafter"/>
</dbReference>
<evidence type="ECO:0000256" key="2">
    <source>
        <dbReference type="ARBA" id="ARBA00022801"/>
    </source>
</evidence>
<dbReference type="AlphaFoldDB" id="A0AAD5QKW4"/>
<evidence type="ECO:0000256" key="3">
    <source>
        <dbReference type="ARBA" id="ARBA00022806"/>
    </source>
</evidence>
<dbReference type="GO" id="GO:0016787">
    <property type="term" value="F:hydrolase activity"/>
    <property type="evidence" value="ECO:0007669"/>
    <property type="project" value="UniProtKB-KW"/>
</dbReference>